<gene>
    <name evidence="1" type="ORF">P8A22_23610</name>
</gene>
<protein>
    <submittedName>
        <fullName evidence="1">Uncharacterized protein</fullName>
    </submittedName>
</protein>
<proteinExistence type="predicted"/>
<dbReference type="Proteomes" id="UP001229952">
    <property type="component" value="Chromosome"/>
</dbReference>
<dbReference type="Gene3D" id="2.30.320.10">
    <property type="entry name" value="YwqG-like"/>
    <property type="match status" value="1"/>
</dbReference>
<name>A0ABY9I7S4_9ACTN</name>
<organism evidence="1 2">
    <name type="scientific">Streptomyces laculatispora</name>
    <dbReference type="NCBI Taxonomy" id="887464"/>
    <lineage>
        <taxon>Bacteria</taxon>
        <taxon>Bacillati</taxon>
        <taxon>Actinomycetota</taxon>
        <taxon>Actinomycetes</taxon>
        <taxon>Kitasatosporales</taxon>
        <taxon>Streptomycetaceae</taxon>
        <taxon>Streptomyces</taxon>
    </lineage>
</organism>
<sequence length="338" mass="37607">MSRTTPSRPVDIERVFPDLAVYRRITTRLHPRPGDPAAWDSSVGGPLLWPADEPWPVCTERHRRGYGERTADVRLRRSILAEAWSRVPVAGRHPGPTEEEGGVLRSLKRGRHAPCPRDTDPIPLLALTQLFRRDVPDLEGPADYDLLQILWCPFDAHHGRHEPAVALRWRRSAEVGDVLADQPEPEVVGSEGYVPASCTLDPEQVVEHPHIGLLPDELRERIDAWEGDEDDLEEDAVLYRSDLSVAPGWKAGGFASWHATDRADVLCSCGARTDLLVTVASKEWDGGSRSWIPLEDLAASRQMDANIPTHVTVGRWGSMNVFLCRADPTHPPQLGFQG</sequence>
<evidence type="ECO:0000313" key="1">
    <source>
        <dbReference type="EMBL" id="WLQ42664.1"/>
    </source>
</evidence>
<accession>A0ABY9I7S4</accession>
<evidence type="ECO:0000313" key="2">
    <source>
        <dbReference type="Proteomes" id="UP001229952"/>
    </source>
</evidence>
<reference evidence="1 2" key="1">
    <citation type="submission" date="2023-03" db="EMBL/GenBank/DDBJ databases">
        <title>Isolation and description of six Streptomyces strains from soil environments, able to metabolize different microbial glucans.</title>
        <authorList>
            <person name="Widen T."/>
            <person name="Larsbrink J."/>
        </authorList>
    </citation>
    <scope>NUCLEOTIDE SEQUENCE [LARGE SCALE GENOMIC DNA]</scope>
    <source>
        <strain evidence="1 2">Mut2</strain>
    </source>
</reference>
<keyword evidence="2" id="KW-1185">Reference proteome</keyword>
<dbReference type="EMBL" id="CP120992">
    <property type="protein sequence ID" value="WLQ42664.1"/>
    <property type="molecule type" value="Genomic_DNA"/>
</dbReference>
<dbReference type="RefSeq" id="WP_306090141.1">
    <property type="nucleotide sequence ID" value="NZ_CP120992.1"/>
</dbReference>